<keyword evidence="6" id="KW-0732">Signal</keyword>
<dbReference type="eggNOG" id="KOG0406">
    <property type="taxonomic scope" value="Eukaryota"/>
</dbReference>
<dbReference type="CDD" id="cd03058">
    <property type="entry name" value="GST_N_Tau"/>
    <property type="match status" value="1"/>
</dbReference>
<dbReference type="SFLD" id="SFLDS00019">
    <property type="entry name" value="Glutathione_Transferase_(cytos"/>
    <property type="match status" value="1"/>
</dbReference>
<dbReference type="GO" id="GO:0005737">
    <property type="term" value="C:cytoplasm"/>
    <property type="evidence" value="ECO:0000318"/>
    <property type="project" value="GO_Central"/>
</dbReference>
<dbReference type="PANTHER" id="PTHR11260">
    <property type="entry name" value="GLUTATHIONE S-TRANSFERASE, GST, SUPERFAMILY, GST DOMAIN CONTAINING"/>
    <property type="match status" value="1"/>
</dbReference>
<evidence type="ECO:0000256" key="3">
    <source>
        <dbReference type="ARBA" id="ARBA00022679"/>
    </source>
</evidence>
<feature type="domain" description="GST C-terminal" evidence="8">
    <location>
        <begin position="117"/>
        <end position="255"/>
    </location>
</feature>
<comment type="catalytic activity">
    <reaction evidence="5">
        <text>RX + glutathione = an S-substituted glutathione + a halide anion + H(+)</text>
        <dbReference type="Rhea" id="RHEA:16437"/>
        <dbReference type="ChEBI" id="CHEBI:15378"/>
        <dbReference type="ChEBI" id="CHEBI:16042"/>
        <dbReference type="ChEBI" id="CHEBI:17792"/>
        <dbReference type="ChEBI" id="CHEBI:57925"/>
        <dbReference type="ChEBI" id="CHEBI:90779"/>
        <dbReference type="EC" id="2.5.1.18"/>
    </reaction>
</comment>
<dbReference type="InterPro" id="IPR045073">
    <property type="entry name" value="Omega/Tau-like"/>
</dbReference>
<name>F6HPG7_VITVI</name>
<dbReference type="EC" id="2.5.1.18" evidence="1"/>
<comment type="similarity">
    <text evidence="4">Belongs to the GST superfamily. Tau family.</text>
</comment>
<protein>
    <recommendedName>
        <fullName evidence="1">glutathione transferase</fullName>
        <ecNumber evidence="1">2.5.1.18</ecNumber>
    </recommendedName>
</protein>
<dbReference type="SUPFAM" id="SSF47616">
    <property type="entry name" value="GST C-terminal domain-like"/>
    <property type="match status" value="1"/>
</dbReference>
<feature type="signal peptide" evidence="6">
    <location>
        <begin position="1"/>
        <end position="18"/>
    </location>
</feature>
<evidence type="ECO:0000313" key="10">
    <source>
        <dbReference type="Proteomes" id="UP000009183"/>
    </source>
</evidence>
<dbReference type="InterPro" id="IPR040079">
    <property type="entry name" value="Glutathione_S-Trfase"/>
</dbReference>
<dbReference type="Pfam" id="PF02798">
    <property type="entry name" value="GST_N"/>
    <property type="match status" value="1"/>
</dbReference>
<dbReference type="CDD" id="cd03185">
    <property type="entry name" value="GST_C_Tau"/>
    <property type="match status" value="1"/>
</dbReference>
<reference evidence="10" key="1">
    <citation type="journal article" date="2007" name="Nature">
        <title>The grapevine genome sequence suggests ancestral hexaploidization in major angiosperm phyla.</title>
        <authorList>
            <consortium name="The French-Italian Public Consortium for Grapevine Genome Characterization."/>
            <person name="Jaillon O."/>
            <person name="Aury J.-M."/>
            <person name="Noel B."/>
            <person name="Policriti A."/>
            <person name="Clepet C."/>
            <person name="Casagrande A."/>
            <person name="Choisne N."/>
            <person name="Aubourg S."/>
            <person name="Vitulo N."/>
            <person name="Jubin C."/>
            <person name="Vezzi A."/>
            <person name="Legeai F."/>
            <person name="Hugueney P."/>
            <person name="Dasilva C."/>
            <person name="Horner D."/>
            <person name="Mica E."/>
            <person name="Jublot D."/>
            <person name="Poulain J."/>
            <person name="Bruyere C."/>
            <person name="Billault A."/>
            <person name="Segurens B."/>
            <person name="Gouyvenoux M."/>
            <person name="Ugarte E."/>
            <person name="Cattonaro F."/>
            <person name="Anthouard V."/>
            <person name="Vico V."/>
            <person name="Del Fabbro C."/>
            <person name="Alaux M."/>
            <person name="Di Gaspero G."/>
            <person name="Dumas V."/>
            <person name="Felice N."/>
            <person name="Paillard S."/>
            <person name="Juman I."/>
            <person name="Moroldo M."/>
            <person name="Scalabrin S."/>
            <person name="Canaguier A."/>
            <person name="Le Clainche I."/>
            <person name="Malacrida G."/>
            <person name="Durand E."/>
            <person name="Pesole G."/>
            <person name="Laucou V."/>
            <person name="Chatelet P."/>
            <person name="Merdinoglu D."/>
            <person name="Delledonne M."/>
            <person name="Pezzotti M."/>
            <person name="Lecharny A."/>
            <person name="Scarpelli C."/>
            <person name="Artiguenave F."/>
            <person name="Pe M.E."/>
            <person name="Valle G."/>
            <person name="Morgante M."/>
            <person name="Caboche M."/>
            <person name="Adam-Blondon A.-F."/>
            <person name="Weissenbach J."/>
            <person name="Quetier F."/>
            <person name="Wincker P."/>
        </authorList>
    </citation>
    <scope>NUCLEOTIDE SEQUENCE [LARGE SCALE GENOMIC DNA]</scope>
    <source>
        <strain evidence="10">cv. Pinot noir / PN40024</strain>
    </source>
</reference>
<dbReference type="SFLD" id="SFLDG00358">
    <property type="entry name" value="Main_(cytGST)"/>
    <property type="match status" value="1"/>
</dbReference>
<dbReference type="HOGENOM" id="CLU_011226_18_0_1"/>
<dbReference type="InterPro" id="IPR004045">
    <property type="entry name" value="Glutathione_S-Trfase_N"/>
</dbReference>
<dbReference type="GO" id="GO:0009407">
    <property type="term" value="P:toxin catabolic process"/>
    <property type="evidence" value="ECO:0007669"/>
    <property type="project" value="UniProtKB-ARBA"/>
</dbReference>
<keyword evidence="2" id="KW-0216">Detoxification</keyword>
<accession>F6HPG7</accession>
<dbReference type="InterPro" id="IPR045074">
    <property type="entry name" value="GST_C_Tau"/>
</dbReference>
<dbReference type="Gene3D" id="1.20.1050.10">
    <property type="match status" value="1"/>
</dbReference>
<evidence type="ECO:0000259" key="8">
    <source>
        <dbReference type="PROSITE" id="PS50405"/>
    </source>
</evidence>
<evidence type="ECO:0000256" key="5">
    <source>
        <dbReference type="ARBA" id="ARBA00047960"/>
    </source>
</evidence>
<dbReference type="Proteomes" id="UP000009183">
    <property type="component" value="Chromosome 1"/>
</dbReference>
<sequence length="261" mass="29077">MRLFLNYALTLSIDSAWWLVDQTQTAAAMATSDVKLLGAWPSPFALRVHIALNIKSIDYECLEENLLAKSQLLLQSNPVHKKVPVLIHHDKPICESLAIVQYIDEAWSSAPSILPSDPYDRAVARFWAAYIDDKWFPWLNGVANAQGAEAKKAALDQVREGLVVLEEAFGKCSKGKDFFSGDRIGYVDIALGCFLGWVYVAEKRNDVKLLVEDKMPGLAAWANKFCEDGTVKDVMPDKDELLEFANMILEARAKLNASSNN</sequence>
<proteinExistence type="inferred from homology"/>
<keyword evidence="3" id="KW-0808">Transferase</keyword>
<dbReference type="InterPro" id="IPR010987">
    <property type="entry name" value="Glutathione-S-Trfase_C-like"/>
</dbReference>
<dbReference type="SFLD" id="SFLDG01152">
    <property type="entry name" value="Main.3:_Omega-_and_Tau-like"/>
    <property type="match status" value="1"/>
</dbReference>
<dbReference type="Pfam" id="PF00043">
    <property type="entry name" value="GST_C"/>
    <property type="match status" value="1"/>
</dbReference>
<dbReference type="ExpressionAtlas" id="F6HPG7">
    <property type="expression patterns" value="baseline and differential"/>
</dbReference>
<organism evidence="9 10">
    <name type="scientific">Vitis vinifera</name>
    <name type="common">Grape</name>
    <dbReference type="NCBI Taxonomy" id="29760"/>
    <lineage>
        <taxon>Eukaryota</taxon>
        <taxon>Viridiplantae</taxon>
        <taxon>Streptophyta</taxon>
        <taxon>Embryophyta</taxon>
        <taxon>Tracheophyta</taxon>
        <taxon>Spermatophyta</taxon>
        <taxon>Magnoliopsida</taxon>
        <taxon>eudicotyledons</taxon>
        <taxon>Gunneridae</taxon>
        <taxon>Pentapetalae</taxon>
        <taxon>rosids</taxon>
        <taxon>Vitales</taxon>
        <taxon>Vitaceae</taxon>
        <taxon>Viteae</taxon>
        <taxon>Vitis</taxon>
    </lineage>
</organism>
<evidence type="ECO:0000256" key="1">
    <source>
        <dbReference type="ARBA" id="ARBA00012452"/>
    </source>
</evidence>
<evidence type="ECO:0000256" key="6">
    <source>
        <dbReference type="SAM" id="SignalP"/>
    </source>
</evidence>
<evidence type="ECO:0000313" key="9">
    <source>
        <dbReference type="EMBL" id="CCB56595.1"/>
    </source>
</evidence>
<dbReference type="EMBL" id="FN596002">
    <property type="protein sequence ID" value="CCB56595.1"/>
    <property type="molecule type" value="Genomic_DNA"/>
</dbReference>
<dbReference type="FunCoup" id="F6HPG7">
    <property type="interactions" value="297"/>
</dbReference>
<feature type="domain" description="GST N-terminal" evidence="7">
    <location>
        <begin position="32"/>
        <end position="111"/>
    </location>
</feature>
<dbReference type="SUPFAM" id="SSF52833">
    <property type="entry name" value="Thioredoxin-like"/>
    <property type="match status" value="1"/>
</dbReference>
<dbReference type="PROSITE" id="PS50404">
    <property type="entry name" value="GST_NTER"/>
    <property type="match status" value="1"/>
</dbReference>
<evidence type="ECO:0000256" key="2">
    <source>
        <dbReference type="ARBA" id="ARBA00022575"/>
    </source>
</evidence>
<evidence type="ECO:0000256" key="4">
    <source>
        <dbReference type="ARBA" id="ARBA00025743"/>
    </source>
</evidence>
<evidence type="ECO:0000259" key="7">
    <source>
        <dbReference type="PROSITE" id="PS50404"/>
    </source>
</evidence>
<dbReference type="GO" id="GO:0006749">
    <property type="term" value="P:glutathione metabolic process"/>
    <property type="evidence" value="ECO:0000318"/>
    <property type="project" value="GO_Central"/>
</dbReference>
<dbReference type="OrthoDB" id="4951845at2759"/>
<dbReference type="InterPro" id="IPR004046">
    <property type="entry name" value="GST_C"/>
</dbReference>
<keyword evidence="10" id="KW-1185">Reference proteome</keyword>
<dbReference type="STRING" id="29760.F6HPG7"/>
<gene>
    <name evidence="9" type="ordered locus">VIT_01s0026g01380</name>
</gene>
<dbReference type="PROSITE" id="PS50405">
    <property type="entry name" value="GST_CTER"/>
    <property type="match status" value="1"/>
</dbReference>
<dbReference type="FunFam" id="3.40.30.10:FF:000044">
    <property type="entry name" value="Glutathione S-transferase GSTU6"/>
    <property type="match status" value="1"/>
</dbReference>
<dbReference type="InterPro" id="IPR036282">
    <property type="entry name" value="Glutathione-S-Trfase_C_sf"/>
</dbReference>
<dbReference type="PaxDb" id="29760-VIT_01s0026g01380.t01"/>
<feature type="chain" id="PRO_5003337864" description="glutathione transferase" evidence="6">
    <location>
        <begin position="19"/>
        <end position="261"/>
    </location>
</feature>
<dbReference type="GO" id="GO:0004364">
    <property type="term" value="F:glutathione transferase activity"/>
    <property type="evidence" value="ECO:0000318"/>
    <property type="project" value="GO_Central"/>
</dbReference>
<dbReference type="FunFam" id="1.20.1050.10:FF:000016">
    <property type="entry name" value="Glutathione S-transferase U9"/>
    <property type="match status" value="1"/>
</dbReference>
<dbReference type="InParanoid" id="F6HPG7"/>
<dbReference type="InterPro" id="IPR036249">
    <property type="entry name" value="Thioredoxin-like_sf"/>
</dbReference>
<dbReference type="AlphaFoldDB" id="F6HPG7"/>
<dbReference type="Gene3D" id="3.40.30.10">
    <property type="entry name" value="Glutaredoxin"/>
    <property type="match status" value="1"/>
</dbReference>
<dbReference type="PANTHER" id="PTHR11260:SF615">
    <property type="entry name" value="GLUTATHIONE S-TRANSFERASE U17"/>
    <property type="match status" value="1"/>
</dbReference>